<organism evidence="3 4">
    <name type="scientific">Steinernema carpocapsae</name>
    <name type="common">Entomopathogenic nematode</name>
    <dbReference type="NCBI Taxonomy" id="34508"/>
    <lineage>
        <taxon>Eukaryota</taxon>
        <taxon>Metazoa</taxon>
        <taxon>Ecdysozoa</taxon>
        <taxon>Nematoda</taxon>
        <taxon>Chromadorea</taxon>
        <taxon>Rhabditida</taxon>
        <taxon>Tylenchina</taxon>
        <taxon>Panagrolaimomorpha</taxon>
        <taxon>Strongyloidoidea</taxon>
        <taxon>Steinernematidae</taxon>
        <taxon>Steinernema</taxon>
    </lineage>
</organism>
<feature type="region of interest" description="Disordered" evidence="1">
    <location>
        <begin position="1"/>
        <end position="44"/>
    </location>
</feature>
<feature type="compositionally biased region" description="Polar residues" evidence="1">
    <location>
        <begin position="1"/>
        <end position="37"/>
    </location>
</feature>
<dbReference type="PROSITE" id="PS50097">
    <property type="entry name" value="BTB"/>
    <property type="match status" value="1"/>
</dbReference>
<dbReference type="EMBL" id="AZBU02000003">
    <property type="protein sequence ID" value="TKR88988.1"/>
    <property type="molecule type" value="Genomic_DNA"/>
</dbReference>
<dbReference type="SUPFAM" id="SSF54695">
    <property type="entry name" value="POZ domain"/>
    <property type="match status" value="1"/>
</dbReference>
<evidence type="ECO:0000313" key="4">
    <source>
        <dbReference type="Proteomes" id="UP000298663"/>
    </source>
</evidence>
<evidence type="ECO:0000259" key="2">
    <source>
        <dbReference type="PROSITE" id="PS50097"/>
    </source>
</evidence>
<gene>
    <name evidence="3" type="ORF">L596_013153</name>
</gene>
<dbReference type="SMART" id="SM00225">
    <property type="entry name" value="BTB"/>
    <property type="match status" value="1"/>
</dbReference>
<dbReference type="PANTHER" id="PTHR22744">
    <property type="entry name" value="HELIX LOOP HELIX PROTEIN 21-RELATED"/>
    <property type="match status" value="1"/>
</dbReference>
<feature type="domain" description="BTB" evidence="2">
    <location>
        <begin position="180"/>
        <end position="247"/>
    </location>
</feature>
<accession>A0A4U5NZC8</accession>
<dbReference type="InterPro" id="IPR000210">
    <property type="entry name" value="BTB/POZ_dom"/>
</dbReference>
<proteinExistence type="predicted"/>
<dbReference type="Proteomes" id="UP000298663">
    <property type="component" value="Unassembled WGS sequence"/>
</dbReference>
<evidence type="ECO:0000313" key="3">
    <source>
        <dbReference type="EMBL" id="TKR88988.1"/>
    </source>
</evidence>
<name>A0A4U5NZC8_STECR</name>
<keyword evidence="4" id="KW-1185">Reference proteome</keyword>
<reference evidence="3 4" key="1">
    <citation type="journal article" date="2015" name="Genome Biol.">
        <title>Comparative genomics of Steinernema reveals deeply conserved gene regulatory networks.</title>
        <authorList>
            <person name="Dillman A.R."/>
            <person name="Macchietto M."/>
            <person name="Porter C.F."/>
            <person name="Rogers A."/>
            <person name="Williams B."/>
            <person name="Antoshechkin I."/>
            <person name="Lee M.M."/>
            <person name="Goodwin Z."/>
            <person name="Lu X."/>
            <person name="Lewis E.E."/>
            <person name="Goodrich-Blair H."/>
            <person name="Stock S.P."/>
            <person name="Adams B.J."/>
            <person name="Sternberg P.W."/>
            <person name="Mortazavi A."/>
        </authorList>
    </citation>
    <scope>NUCLEOTIDE SEQUENCE [LARGE SCALE GENOMIC DNA]</scope>
    <source>
        <strain evidence="3 4">ALL</strain>
    </source>
</reference>
<reference evidence="3 4" key="2">
    <citation type="journal article" date="2019" name="G3 (Bethesda)">
        <title>Hybrid Assembly of the Genome of the Entomopathogenic Nematode Steinernema carpocapsae Identifies the X-Chromosome.</title>
        <authorList>
            <person name="Serra L."/>
            <person name="Macchietto M."/>
            <person name="Macias-Munoz A."/>
            <person name="McGill C.J."/>
            <person name="Rodriguez I.M."/>
            <person name="Rodriguez B."/>
            <person name="Murad R."/>
            <person name="Mortazavi A."/>
        </authorList>
    </citation>
    <scope>NUCLEOTIDE SEQUENCE [LARGE SCALE GENOMIC DNA]</scope>
    <source>
        <strain evidence="3 4">ALL</strain>
    </source>
</reference>
<comment type="caution">
    <text evidence="3">The sequence shown here is derived from an EMBL/GenBank/DDBJ whole genome shotgun (WGS) entry which is preliminary data.</text>
</comment>
<dbReference type="Gene3D" id="3.30.710.10">
    <property type="entry name" value="Potassium Channel Kv1.1, Chain A"/>
    <property type="match status" value="1"/>
</dbReference>
<protein>
    <recommendedName>
        <fullName evidence="2">BTB domain-containing protein</fullName>
    </recommendedName>
</protein>
<dbReference type="Pfam" id="PF00651">
    <property type="entry name" value="BTB"/>
    <property type="match status" value="1"/>
</dbReference>
<sequence length="334" mass="37922">MARTMQIASDQRTLRTTPPAQKRTQANLRASSETALETQKRRRITRASSPNKGIIVLADFSRNTGLAQVGEFEWSSFTDLGNPQCCKVICCQPKDASRTILWSCSAAGTFVETKKGTEENTVFHFWNALFGNRATIFSTTGNKYDRWMDGISGEIHVNIVASLHADLSKENNPLITNPEDAVKLKIENQEIWVSKKELTFHSHYFDVLFNGDFKEKAEDSYELKDVKLEDFLLLLGIVHGLTMPINERSVEGLLKLGDFFQLKPVLDRCSEFLKHADIKPLDKLELALQFKLGSTLTDIIAAMKVEELKNICVRYDFPDFARDLMLMKLCLKEF</sequence>
<dbReference type="AlphaFoldDB" id="A0A4U5NZC8"/>
<evidence type="ECO:0000256" key="1">
    <source>
        <dbReference type="SAM" id="MobiDB-lite"/>
    </source>
</evidence>
<dbReference type="OrthoDB" id="5858638at2759"/>
<dbReference type="STRING" id="34508.A0A4U5NZC8"/>
<dbReference type="PANTHER" id="PTHR22744:SF14">
    <property type="entry name" value="BTB DOMAIN-CONTAINING PROTEIN-RELATED"/>
    <property type="match status" value="1"/>
</dbReference>
<dbReference type="InterPro" id="IPR011333">
    <property type="entry name" value="SKP1/BTB/POZ_sf"/>
</dbReference>